<organism evidence="1 2">
    <name type="scientific">Acidiphilium multivorum (strain DSM 11245 / JCM 8867 / NBRC 100883 / AIU 301)</name>
    <dbReference type="NCBI Taxonomy" id="926570"/>
    <lineage>
        <taxon>Bacteria</taxon>
        <taxon>Pseudomonadati</taxon>
        <taxon>Pseudomonadota</taxon>
        <taxon>Alphaproteobacteria</taxon>
        <taxon>Acetobacterales</taxon>
        <taxon>Acidocellaceae</taxon>
        <taxon>Acidiphilium</taxon>
    </lineage>
</organism>
<dbReference type="Proteomes" id="UP000007100">
    <property type="component" value="Chromosome"/>
</dbReference>
<name>F0J2W1_ACIMA</name>
<dbReference type="AlphaFoldDB" id="F0J2W1"/>
<dbReference type="OrthoDB" id="7352238at2"/>
<dbReference type="RefSeq" id="WP_013639369.1">
    <property type="nucleotide sequence ID" value="NC_015186.1"/>
</dbReference>
<gene>
    <name evidence="1" type="ordered locus">ACMV_04030</name>
</gene>
<reference evidence="1 2" key="1">
    <citation type="submission" date="2010-12" db="EMBL/GenBank/DDBJ databases">
        <title>Whole genome sequence of Acidiphilium multivorum AIU301.</title>
        <authorList>
            <person name="Narita-Yamada S."/>
            <person name="Nakamura S."/>
            <person name="Ito N."/>
            <person name="Takarada H."/>
            <person name="Katano Y."/>
            <person name="Nakazawa H."/>
            <person name="Hosoyama A."/>
            <person name="Yamada R."/>
            <person name="Fujita N."/>
        </authorList>
    </citation>
    <scope>NUCLEOTIDE SEQUENCE [LARGE SCALE GENOMIC DNA]</scope>
    <source>
        <strain evidence="2">DSM 11245 / JCM 8867 / AIU301</strain>
    </source>
</reference>
<evidence type="ECO:0000313" key="1">
    <source>
        <dbReference type="EMBL" id="BAJ79750.1"/>
    </source>
</evidence>
<dbReference type="KEGG" id="amv:ACMV_04030"/>
<evidence type="ECO:0000313" key="2">
    <source>
        <dbReference type="Proteomes" id="UP000007100"/>
    </source>
</evidence>
<protein>
    <submittedName>
        <fullName evidence="1">Uncharacterized protein</fullName>
    </submittedName>
</protein>
<dbReference type="EMBL" id="AP012035">
    <property type="protein sequence ID" value="BAJ79750.1"/>
    <property type="molecule type" value="Genomic_DNA"/>
</dbReference>
<dbReference type="HOGENOM" id="CLU_1923002_0_0_5"/>
<proteinExistence type="predicted"/>
<sequence>MSAAENVELHSHHAELIAEALATEGGHLSIGRGGFILWYGDGCRLLGYDSEPIKAACIAAGLPVIDSRGVAFDAVARLVMRGPMVAVGAPPDPPPHGPFSYAPLAAVAAAYRAAGAEVVNLPQPAADAPGG</sequence>
<accession>F0J2W1</accession>
<keyword evidence="2" id="KW-1185">Reference proteome</keyword>